<reference evidence="3 4" key="1">
    <citation type="submission" date="2024-04" db="EMBL/GenBank/DDBJ databases">
        <title>Human intestinal bacterial collection.</title>
        <authorList>
            <person name="Pauvert C."/>
            <person name="Hitch T.C.A."/>
            <person name="Clavel T."/>
        </authorList>
    </citation>
    <scope>NUCLEOTIDE SEQUENCE [LARGE SCALE GENOMIC DNA]</scope>
    <source>
        <strain evidence="3 4">CLA-AA-H197</strain>
    </source>
</reference>
<organism evidence="3 4">
    <name type="scientific">Paratractidigestivibacter faecalis</name>
    <dbReference type="NCBI Taxonomy" id="2292441"/>
    <lineage>
        <taxon>Bacteria</taxon>
        <taxon>Bacillati</taxon>
        <taxon>Actinomycetota</taxon>
        <taxon>Coriobacteriia</taxon>
        <taxon>Coriobacteriales</taxon>
        <taxon>Atopobiaceae</taxon>
        <taxon>Paratractidigestivibacter</taxon>
    </lineage>
</organism>
<sequence>MAKHFKTPEGDAGRESTGRLELQPAPAHRRSWDDEADVAASGPVAGDNRYGFDGGYGYDPQPQEPVRRVKKRRRHRGRTVGIVVGVLVVVLLAVGGVCGFTLYNQAKSVKDQAKTAMSLASSAVDSVKEGDFASVSSDLRELDALCDNINDQISGPLWTVASFVPVYGGDVSAARTLAGALSDVSESALLPLADALQNVTPGKLLSDGTVNVSALQAVADTFSEAAPAVQAANQKVQTIGPTSMSEVSDLVSKAKGGFSALAGAVDTAKGVAPVLPQMLGAEGQTRNYLVVAENNVEIRANGGYGGSQGVISVTDGKLEIGDFQPKMSLGIENALPVTEEEEVLFNQATHEMGSDSGDTLFTPDFPRAAGLLSQMWEIKYGQHLDGVVALDPVFLQYLLGVVGGVKLPDGSSIDGTNAARVLMHDVYWNYDPSTQDAIFAAAAGAAFDKVLGGLGSADLAQLSAAVQRGCEEGRFIAWMENPDEENVIKELGLAAALPDASDTSAAPVAGVFVNNIRGSKLDWFLNKDVTVGTGKRNSDGSWSYPVTVTLSSVMSEEEEESLPLYVAGVGRQASDWNDERLTVLLYAPAGGTISDVSTSGSAAFSTAPEEHAHNGLQVFYGVLELLPRTDATVTYTVTTAAAAGDQPLTVRTTPTCQAAR</sequence>
<dbReference type="Proteomes" id="UP001478817">
    <property type="component" value="Unassembled WGS sequence"/>
</dbReference>
<keyword evidence="2" id="KW-0472">Membrane</keyword>
<protein>
    <submittedName>
        <fullName evidence="3">DUF4012 domain-containing protein</fullName>
    </submittedName>
</protein>
<keyword evidence="4" id="KW-1185">Reference proteome</keyword>
<feature type="region of interest" description="Disordered" evidence="1">
    <location>
        <begin position="1"/>
        <end position="45"/>
    </location>
</feature>
<feature type="compositionally biased region" description="Basic and acidic residues" evidence="1">
    <location>
        <begin position="1"/>
        <end position="18"/>
    </location>
</feature>
<evidence type="ECO:0000313" key="3">
    <source>
        <dbReference type="EMBL" id="MEQ2637518.1"/>
    </source>
</evidence>
<accession>A0ABV1IF46</accession>
<gene>
    <name evidence="3" type="ORF">AAAT05_04085</name>
</gene>
<feature type="transmembrane region" description="Helical" evidence="2">
    <location>
        <begin position="80"/>
        <end position="103"/>
    </location>
</feature>
<keyword evidence="2" id="KW-1133">Transmembrane helix</keyword>
<name>A0ABV1IF46_9ACTN</name>
<dbReference type="RefSeq" id="WP_349182046.1">
    <property type="nucleotide sequence ID" value="NZ_JBBNGS010000006.1"/>
</dbReference>
<keyword evidence="2" id="KW-0812">Transmembrane</keyword>
<evidence type="ECO:0000256" key="1">
    <source>
        <dbReference type="SAM" id="MobiDB-lite"/>
    </source>
</evidence>
<proteinExistence type="predicted"/>
<evidence type="ECO:0000313" key="4">
    <source>
        <dbReference type="Proteomes" id="UP001478817"/>
    </source>
</evidence>
<evidence type="ECO:0000256" key="2">
    <source>
        <dbReference type="SAM" id="Phobius"/>
    </source>
</evidence>
<dbReference type="Pfam" id="PF13196">
    <property type="entry name" value="DUF4012"/>
    <property type="match status" value="1"/>
</dbReference>
<dbReference type="InterPro" id="IPR025101">
    <property type="entry name" value="DUF4012"/>
</dbReference>
<comment type="caution">
    <text evidence="3">The sequence shown here is derived from an EMBL/GenBank/DDBJ whole genome shotgun (WGS) entry which is preliminary data.</text>
</comment>
<dbReference type="EMBL" id="JBBNGS010000006">
    <property type="protein sequence ID" value="MEQ2637518.1"/>
    <property type="molecule type" value="Genomic_DNA"/>
</dbReference>